<dbReference type="Pfam" id="PF00125">
    <property type="entry name" value="Histone"/>
    <property type="match status" value="1"/>
</dbReference>
<dbReference type="InterPro" id="IPR009072">
    <property type="entry name" value="Histone-fold"/>
</dbReference>
<sequence>MADKKDDKDAISSKTPEGGKDSMPTPLSGQETPDDKDKKKKDKAGSAKGAKDTKGTKSEVYKSSSVGGAAEEVLAEDGEEVHQATPISKVGLETPSKDEKKDKEKSKFQSKHGFAAKMAQKRGKDKEKGDKDKGDKDKTKAKDKNKDKTQKNKNKPGGKKNPKKASGSKPRKSKPGKPKNLKRTGGRKPGKKDKDKENKEKSDKPKTDKEEKDKKNENQKKQEEKKNDPKVDKAERSIKKPGKRQKDGTDLEGEVTPVTVDKRKDRGSRKNSKLSQVKKSKAKPTSSRRAGCIFPVARIHRFLKSYATAKCRVGGSAGIFTAAVMEYLAAEVLELAGNVCQDYHLKRITPRHLQIAIRGDEELSSLVKATIAGGGVVPNINKALFPGIRLRESETYKAKASTRRTQHMEPGEDLTATPSSRTSRSARGSRASRNMIDKTSPEGPGKGEY</sequence>
<comment type="caution">
    <text evidence="1">The sequence shown here is derived from an EMBL/GenBank/DDBJ whole genome shotgun (WGS) entry which is preliminary data.</text>
</comment>
<evidence type="ECO:0000313" key="2">
    <source>
        <dbReference type="Proteomes" id="UP001642464"/>
    </source>
</evidence>
<keyword evidence="2" id="KW-1185">Reference proteome</keyword>
<dbReference type="Pfam" id="PF16211">
    <property type="entry name" value="Histone_H2A_C"/>
    <property type="match status" value="1"/>
</dbReference>
<gene>
    <name evidence="1" type="ORF">SCF082_LOCUS7419</name>
</gene>
<dbReference type="InterPro" id="IPR007125">
    <property type="entry name" value="H2A/H2B/H3"/>
</dbReference>
<dbReference type="SUPFAM" id="SSF47113">
    <property type="entry name" value="Histone-fold"/>
    <property type="match status" value="1"/>
</dbReference>
<accession>A0ABP0IKQ8</accession>
<dbReference type="EMBL" id="CAXAMM010004158">
    <property type="protein sequence ID" value="CAK9002617.1"/>
    <property type="molecule type" value="Genomic_DNA"/>
</dbReference>
<proteinExistence type="predicted"/>
<reference evidence="1 2" key="1">
    <citation type="submission" date="2024-02" db="EMBL/GenBank/DDBJ databases">
        <authorList>
            <person name="Chen Y."/>
            <person name="Shah S."/>
            <person name="Dougan E. K."/>
            <person name="Thang M."/>
            <person name="Chan C."/>
        </authorList>
    </citation>
    <scope>NUCLEOTIDE SEQUENCE [LARGE SCALE GENOMIC DNA]</scope>
</reference>
<dbReference type="PRINTS" id="PR00620">
    <property type="entry name" value="HISTONEH2A"/>
</dbReference>
<dbReference type="CDD" id="cd00074">
    <property type="entry name" value="HFD_H2A"/>
    <property type="match status" value="1"/>
</dbReference>
<dbReference type="Proteomes" id="UP001642464">
    <property type="component" value="Unassembled WGS sequence"/>
</dbReference>
<dbReference type="SMART" id="SM00414">
    <property type="entry name" value="H2A"/>
    <property type="match status" value="1"/>
</dbReference>
<dbReference type="InterPro" id="IPR002119">
    <property type="entry name" value="Histone_H2A"/>
</dbReference>
<protein>
    <submittedName>
        <fullName evidence="1">Histone H2A.V (H2A.F/Z) (H2A.Z variant histone 2)</fullName>
    </submittedName>
</protein>
<evidence type="ECO:0000313" key="1">
    <source>
        <dbReference type="EMBL" id="CAK9002617.1"/>
    </source>
</evidence>
<dbReference type="PANTHER" id="PTHR23430">
    <property type="entry name" value="HISTONE H2A"/>
    <property type="match status" value="1"/>
</dbReference>
<organism evidence="1 2">
    <name type="scientific">Durusdinium trenchii</name>
    <dbReference type="NCBI Taxonomy" id="1381693"/>
    <lineage>
        <taxon>Eukaryota</taxon>
        <taxon>Sar</taxon>
        <taxon>Alveolata</taxon>
        <taxon>Dinophyceae</taxon>
        <taxon>Suessiales</taxon>
        <taxon>Symbiodiniaceae</taxon>
        <taxon>Durusdinium</taxon>
    </lineage>
</organism>
<dbReference type="InterPro" id="IPR032454">
    <property type="entry name" value="Histone_H2A_C"/>
</dbReference>
<name>A0ABP0IKQ8_9DINO</name>
<dbReference type="Gene3D" id="1.10.20.10">
    <property type="entry name" value="Histone, subunit A"/>
    <property type="match status" value="1"/>
</dbReference>